<organism evidence="3">
    <name type="scientific">Pyrodinium bahamense</name>
    <dbReference type="NCBI Taxonomy" id="73915"/>
    <lineage>
        <taxon>Eukaryota</taxon>
        <taxon>Sar</taxon>
        <taxon>Alveolata</taxon>
        <taxon>Dinophyceae</taxon>
        <taxon>Gonyaulacales</taxon>
        <taxon>Pyrocystaceae</taxon>
        <taxon>Pyrodinium</taxon>
    </lineage>
</organism>
<dbReference type="PANTHER" id="PTHR23248:SF9">
    <property type="entry name" value="PHOSPHOLIPID SCRAMBLASE"/>
    <property type="match status" value="1"/>
</dbReference>
<name>A0A7S0FEZ7_9DINO</name>
<evidence type="ECO:0000256" key="2">
    <source>
        <dbReference type="RuleBase" id="RU363116"/>
    </source>
</evidence>
<dbReference type="InterPro" id="IPR005552">
    <property type="entry name" value="Scramblase"/>
</dbReference>
<dbReference type="AlphaFoldDB" id="A0A7S0FEZ7"/>
<comment type="similarity">
    <text evidence="1 2">Belongs to the phospholipid scramblase family.</text>
</comment>
<sequence length="282" mass="31147">MAGYAPAQQLMTGSVPLEAVFGDKNALLVKQTARGCCQECMGCEAKSEYKISAMDFGYMRSGGWLNEGAMTQQDEMYALEESSFLMRCCWRDGRAMEVHVTQGAEEGGPEIVSYEKPCGCPLNCSIPLEDGSIDIPCCCMLPELTTLKDGDEISTSRYLCDVYCCVSKFSYEEDGDQVYILKPDTCCGGCLPACKCKRQISVPYYFYDPATGERITDGQDDEENQPQIRKVWAGMKKECCTTADTFAVFFPQGADVKRKAGILGLTFLLDFTVFERQGQDAA</sequence>
<dbReference type="Pfam" id="PF03803">
    <property type="entry name" value="Scramblase"/>
    <property type="match status" value="1"/>
</dbReference>
<gene>
    <name evidence="3" type="ORF">PBAH0796_LOCUS10264</name>
</gene>
<dbReference type="GO" id="GO:0005886">
    <property type="term" value="C:plasma membrane"/>
    <property type="evidence" value="ECO:0007669"/>
    <property type="project" value="TreeGrafter"/>
</dbReference>
<dbReference type="GO" id="GO:0017128">
    <property type="term" value="F:phospholipid scramblase activity"/>
    <property type="evidence" value="ECO:0007669"/>
    <property type="project" value="InterPro"/>
</dbReference>
<evidence type="ECO:0000313" key="3">
    <source>
        <dbReference type="EMBL" id="CAD8354897.1"/>
    </source>
</evidence>
<protein>
    <recommendedName>
        <fullName evidence="2">Phospholipid scramblase</fullName>
    </recommendedName>
</protein>
<reference evidence="3" key="1">
    <citation type="submission" date="2021-01" db="EMBL/GenBank/DDBJ databases">
        <authorList>
            <person name="Corre E."/>
            <person name="Pelletier E."/>
            <person name="Niang G."/>
            <person name="Scheremetjew M."/>
            <person name="Finn R."/>
            <person name="Kale V."/>
            <person name="Holt S."/>
            <person name="Cochrane G."/>
            <person name="Meng A."/>
            <person name="Brown T."/>
            <person name="Cohen L."/>
        </authorList>
    </citation>
    <scope>NUCLEOTIDE SEQUENCE</scope>
    <source>
        <strain evidence="3">Pbaha01</strain>
    </source>
</reference>
<evidence type="ECO:0000256" key="1">
    <source>
        <dbReference type="ARBA" id="ARBA00005350"/>
    </source>
</evidence>
<proteinExistence type="inferred from homology"/>
<accession>A0A7S0FEZ7</accession>
<dbReference type="EMBL" id="HBEG01017029">
    <property type="protein sequence ID" value="CAD8354897.1"/>
    <property type="molecule type" value="Transcribed_RNA"/>
</dbReference>
<dbReference type="PANTHER" id="PTHR23248">
    <property type="entry name" value="PHOSPHOLIPID SCRAMBLASE-RELATED"/>
    <property type="match status" value="1"/>
</dbReference>